<proteinExistence type="predicted"/>
<feature type="domain" description="FecR N-terminal" evidence="3">
    <location>
        <begin position="11"/>
        <end position="53"/>
    </location>
</feature>
<gene>
    <name evidence="5" type="ORF">JFY56_11770</name>
</gene>
<dbReference type="Proteomes" id="UP000669060">
    <property type="component" value="Unassembled WGS sequence"/>
</dbReference>
<dbReference type="Pfam" id="PF04773">
    <property type="entry name" value="FecR"/>
    <property type="match status" value="1"/>
</dbReference>
<feature type="domain" description="FecR protein" evidence="2">
    <location>
        <begin position="104"/>
        <end position="196"/>
    </location>
</feature>
<keyword evidence="1" id="KW-0472">Membrane</keyword>
<dbReference type="EMBL" id="JAELYA010000004">
    <property type="protein sequence ID" value="MBO3275902.1"/>
    <property type="molecule type" value="Genomic_DNA"/>
</dbReference>
<dbReference type="RefSeq" id="WP_208313933.1">
    <property type="nucleotide sequence ID" value="NZ_JAELYA010000004.1"/>
</dbReference>
<feature type="transmembrane region" description="Helical" evidence="1">
    <location>
        <begin position="76"/>
        <end position="94"/>
    </location>
</feature>
<comment type="caution">
    <text evidence="5">The sequence shown here is derived from an EMBL/GenBank/DDBJ whole genome shotgun (WGS) entry which is preliminary data.</text>
</comment>
<dbReference type="PANTHER" id="PTHR30273">
    <property type="entry name" value="PERIPLASMIC SIGNAL SENSOR AND SIGMA FACTOR ACTIVATOR FECR-RELATED"/>
    <property type="match status" value="1"/>
</dbReference>
<evidence type="ECO:0000259" key="2">
    <source>
        <dbReference type="Pfam" id="PF04773"/>
    </source>
</evidence>
<keyword evidence="1" id="KW-1133">Transmembrane helix</keyword>
<dbReference type="Gene3D" id="2.60.120.1440">
    <property type="match status" value="1"/>
</dbReference>
<dbReference type="PIRSF" id="PIRSF018266">
    <property type="entry name" value="FecR"/>
    <property type="match status" value="1"/>
</dbReference>
<dbReference type="Pfam" id="PF16220">
    <property type="entry name" value="DUF4880"/>
    <property type="match status" value="1"/>
</dbReference>
<dbReference type="Gene3D" id="3.55.50.30">
    <property type="match status" value="1"/>
</dbReference>
<dbReference type="Pfam" id="PF16344">
    <property type="entry name" value="FecR_C"/>
    <property type="match status" value="1"/>
</dbReference>
<evidence type="ECO:0000313" key="6">
    <source>
        <dbReference type="Proteomes" id="UP000669060"/>
    </source>
</evidence>
<sequence length="314" mass="34341">MSHLDHDMLADQAIERLVHLHSGRATAAERMAFNEWRGQSAAHENAAREAEALWGALPETRNAAQFVAPVRRSRRLLLAGAVAACVAVLAVVALPRPLAGVYADYATRVGERRSIELADGSRVWLNSGSALSVDFSTGERRLALHAGEALFEVAKDPQRPFIVRAGDTEVMAVGTRFDVDARGAQTRVDVTEGVVQVSKAASQPLRLSAGQRLSLDERTPEPAAVQPLDLDSASAWQRGKLIFNQRPLGDVLAELERYLPERILLTDDALRQHKVSGVFDLDDPDALLKTLERLQPVTVTRLPWLVLIRPAPRG</sequence>
<dbReference type="InterPro" id="IPR032508">
    <property type="entry name" value="FecR_C"/>
</dbReference>
<protein>
    <submittedName>
        <fullName evidence="5">FecR family protein</fullName>
    </submittedName>
</protein>
<dbReference type="InterPro" id="IPR006860">
    <property type="entry name" value="FecR"/>
</dbReference>
<evidence type="ECO:0000313" key="5">
    <source>
        <dbReference type="EMBL" id="MBO3275902.1"/>
    </source>
</evidence>
<keyword evidence="1" id="KW-0812">Transmembrane</keyword>
<accession>A0ABS3TQF6</accession>
<evidence type="ECO:0000259" key="4">
    <source>
        <dbReference type="Pfam" id="PF16344"/>
    </source>
</evidence>
<feature type="domain" description="Protein FecR C-terminal" evidence="4">
    <location>
        <begin position="240"/>
        <end position="299"/>
    </location>
</feature>
<dbReference type="PANTHER" id="PTHR30273:SF2">
    <property type="entry name" value="PROTEIN FECR"/>
    <property type="match status" value="1"/>
</dbReference>
<evidence type="ECO:0000256" key="1">
    <source>
        <dbReference type="SAM" id="Phobius"/>
    </source>
</evidence>
<keyword evidence="6" id="KW-1185">Reference proteome</keyword>
<evidence type="ECO:0000259" key="3">
    <source>
        <dbReference type="Pfam" id="PF16220"/>
    </source>
</evidence>
<dbReference type="InterPro" id="IPR032623">
    <property type="entry name" value="FecR_N"/>
</dbReference>
<organism evidence="5 6">
    <name type="scientific">Pseudomonas schmalbachii</name>
    <dbReference type="NCBI Taxonomy" id="2816993"/>
    <lineage>
        <taxon>Bacteria</taxon>
        <taxon>Pseudomonadati</taxon>
        <taxon>Pseudomonadota</taxon>
        <taxon>Gammaproteobacteria</taxon>
        <taxon>Pseudomonadales</taxon>
        <taxon>Pseudomonadaceae</taxon>
        <taxon>Pseudomonas</taxon>
    </lineage>
</organism>
<reference evidence="5 6" key="1">
    <citation type="submission" date="2020-12" db="EMBL/GenBank/DDBJ databases">
        <title>Pseudomonas schmalbachii sp. nov. isolated from millipede gut.</title>
        <authorList>
            <person name="Shelomi M."/>
        </authorList>
    </citation>
    <scope>NUCLEOTIDE SEQUENCE [LARGE SCALE GENOMIC DNA]</scope>
    <source>
        <strain evidence="5 6">Milli4</strain>
    </source>
</reference>
<dbReference type="InterPro" id="IPR012373">
    <property type="entry name" value="Ferrdict_sens_TM"/>
</dbReference>
<name>A0ABS3TQF6_9PSED</name>